<dbReference type="Proteomes" id="UP001500064">
    <property type="component" value="Unassembled WGS sequence"/>
</dbReference>
<dbReference type="EMBL" id="BAAAMU010000095">
    <property type="protein sequence ID" value="GAA1673318.1"/>
    <property type="molecule type" value="Genomic_DNA"/>
</dbReference>
<keyword evidence="2" id="KW-1185">Reference proteome</keyword>
<proteinExistence type="predicted"/>
<dbReference type="RefSeq" id="WP_346112325.1">
    <property type="nucleotide sequence ID" value="NZ_BAAAMU010000095.1"/>
</dbReference>
<sequence>MHRTPIEAAPERPRVRPNHADLAFTHLPQPDAEDLWRQLVAVICADDLAHVSTGGEPTAAGEAAGTTIGKAECLALGREVGQGIGRRVGRALTATSIDEVLG</sequence>
<gene>
    <name evidence="1" type="ORF">GCM10009733_083060</name>
</gene>
<accession>A0ABP4SI33</accession>
<reference evidence="2" key="1">
    <citation type="journal article" date="2019" name="Int. J. Syst. Evol. Microbiol.">
        <title>The Global Catalogue of Microorganisms (GCM) 10K type strain sequencing project: providing services to taxonomists for standard genome sequencing and annotation.</title>
        <authorList>
            <consortium name="The Broad Institute Genomics Platform"/>
            <consortium name="The Broad Institute Genome Sequencing Center for Infectious Disease"/>
            <person name="Wu L."/>
            <person name="Ma J."/>
        </authorList>
    </citation>
    <scope>NUCLEOTIDE SEQUENCE [LARGE SCALE GENOMIC DNA]</scope>
    <source>
        <strain evidence="2">JCM 13929</strain>
    </source>
</reference>
<evidence type="ECO:0000313" key="2">
    <source>
        <dbReference type="Proteomes" id="UP001500064"/>
    </source>
</evidence>
<evidence type="ECO:0000313" key="1">
    <source>
        <dbReference type="EMBL" id="GAA1673318.1"/>
    </source>
</evidence>
<comment type="caution">
    <text evidence="1">The sequence shown here is derived from an EMBL/GenBank/DDBJ whole genome shotgun (WGS) entry which is preliminary data.</text>
</comment>
<evidence type="ECO:0008006" key="3">
    <source>
        <dbReference type="Google" id="ProtNLM"/>
    </source>
</evidence>
<name>A0ABP4SI33_9ACTN</name>
<organism evidence="1 2">
    <name type="scientific">Nonomuraea maheshkhaliensis</name>
    <dbReference type="NCBI Taxonomy" id="419590"/>
    <lineage>
        <taxon>Bacteria</taxon>
        <taxon>Bacillati</taxon>
        <taxon>Actinomycetota</taxon>
        <taxon>Actinomycetes</taxon>
        <taxon>Streptosporangiales</taxon>
        <taxon>Streptosporangiaceae</taxon>
        <taxon>Nonomuraea</taxon>
    </lineage>
</organism>
<protein>
    <recommendedName>
        <fullName evidence="3">DUF222 domain-containing protein</fullName>
    </recommendedName>
</protein>